<protein>
    <recommendedName>
        <fullName evidence="3">Abortive infection bacteriophage resistance protein</fullName>
    </recommendedName>
</protein>
<dbReference type="STRING" id="416870.llmg_0852"/>
<dbReference type="InterPro" id="IPR011664">
    <property type="entry name" value="Abi_system_AbiD/AbiF-like"/>
</dbReference>
<dbReference type="Proteomes" id="UP000000364">
    <property type="component" value="Chromosome"/>
</dbReference>
<organism evidence="1 2">
    <name type="scientific">Lactococcus lactis subsp. cremoris (strain MG1363)</name>
    <dbReference type="NCBI Taxonomy" id="416870"/>
    <lineage>
        <taxon>Bacteria</taxon>
        <taxon>Bacillati</taxon>
        <taxon>Bacillota</taxon>
        <taxon>Bacilli</taxon>
        <taxon>Lactobacillales</taxon>
        <taxon>Streptococcaceae</taxon>
        <taxon>Lactococcus</taxon>
        <taxon>Lactococcus cremoris subsp. cremoris</taxon>
    </lineage>
</organism>
<evidence type="ECO:0008006" key="3">
    <source>
        <dbReference type="Google" id="ProtNLM"/>
    </source>
</evidence>
<dbReference type="eggNOG" id="COG4823">
    <property type="taxonomic scope" value="Bacteria"/>
</dbReference>
<reference evidence="1 2" key="1">
    <citation type="journal article" date="2007" name="J. Bacteriol.">
        <title>The complete genome sequence of the lactic acid bacterial paradigm Lactococcus lactis subsp. cremoris MG1363.</title>
        <authorList>
            <person name="Wegmann U."/>
            <person name="O'Connell-Motherway M."/>
            <person name="Zomer A."/>
            <person name="Buist G."/>
            <person name="Shearman C."/>
            <person name="Canchaya C."/>
            <person name="Ventura M."/>
            <person name="Goesmann A."/>
            <person name="Gasson M.J."/>
            <person name="Kuipers O.P."/>
            <person name="van Sinderen D."/>
            <person name="Kok J."/>
        </authorList>
    </citation>
    <scope>NUCLEOTIDE SEQUENCE [LARGE SCALE GENOMIC DNA]</scope>
    <source>
        <strain evidence="1 2">MG1363</strain>
    </source>
</reference>
<dbReference type="PIRSF" id="PIRSF034934">
    <property type="entry name" value="AbiF_AbiD"/>
    <property type="match status" value="1"/>
</dbReference>
<dbReference type="InterPro" id="IPR017034">
    <property type="entry name" value="Abi_system_AbiD/AbiF"/>
</dbReference>
<dbReference type="Pfam" id="PF07751">
    <property type="entry name" value="Abi_2"/>
    <property type="match status" value="1"/>
</dbReference>
<dbReference type="KEGG" id="llm:llmg_0852"/>
<evidence type="ECO:0000313" key="1">
    <source>
        <dbReference type="EMBL" id="CAL97447.1"/>
    </source>
</evidence>
<accession>A2RJJ5</accession>
<dbReference type="EMBL" id="AM406671">
    <property type="protein sequence ID" value="CAL97447.1"/>
    <property type="molecule type" value="Genomic_DNA"/>
</dbReference>
<name>A2RJJ5_LACLM</name>
<gene>
    <name evidence="1" type="primary">ps357</name>
    <name evidence="1" type="ordered locus">llmg_0852</name>
</gene>
<dbReference type="OrthoDB" id="5363652at2"/>
<dbReference type="AlphaFoldDB" id="A2RJJ5"/>
<proteinExistence type="predicted"/>
<sequence>MNAESISFEKQLDLFSERGMKVNRENKEKNIGKLKTIGYYRLKEFAKPYSDITQSETGEISIKYNNISFDNIVGRYYQDKNLRMFLLHAIEKIEVSIKTNLAYILGKKYGAFGYLNFSHWASKKKYSKFEILEKEYQFKKQLKKSIKKTSIDDVNYDKNKEADGFPSVWITMNVLMFGEMVNIIDLLPSKSLRELASKYDCKGEEFISWIKTLNLVRNICAHNSNIIDFKLKTKPIYRKKWSNYLCTIQSNDNDILTDKFAVILIIIKHFIFRINSKYYWSNINKSLLKITNKSEQNARRIGFKNCESLNQFIKVSDPS</sequence>
<dbReference type="HOGENOM" id="CLU_044962_2_2_9"/>
<dbReference type="RefSeq" id="WP_011834817.1">
    <property type="nucleotide sequence ID" value="NC_009004.1"/>
</dbReference>
<dbReference type="PhylomeDB" id="A2RJJ5"/>
<evidence type="ECO:0000313" key="2">
    <source>
        <dbReference type="Proteomes" id="UP000000364"/>
    </source>
</evidence>